<keyword evidence="1 2" id="KW-0238">DNA-binding</keyword>
<dbReference type="EMBL" id="JBHSRJ010000004">
    <property type="protein sequence ID" value="MFC6042942.1"/>
    <property type="molecule type" value="Genomic_DNA"/>
</dbReference>
<evidence type="ECO:0000313" key="5">
    <source>
        <dbReference type="Proteomes" id="UP001596135"/>
    </source>
</evidence>
<dbReference type="InterPro" id="IPR041586">
    <property type="entry name" value="PsrA_TetR_C"/>
</dbReference>
<proteinExistence type="predicted"/>
<keyword evidence="5" id="KW-1185">Reference proteome</keyword>
<dbReference type="Pfam" id="PF00440">
    <property type="entry name" value="TetR_N"/>
    <property type="match status" value="1"/>
</dbReference>
<dbReference type="InterPro" id="IPR001647">
    <property type="entry name" value="HTH_TetR"/>
</dbReference>
<feature type="DNA-binding region" description="H-T-H motif" evidence="2">
    <location>
        <begin position="26"/>
        <end position="45"/>
    </location>
</feature>
<evidence type="ECO:0000259" key="3">
    <source>
        <dbReference type="PROSITE" id="PS50977"/>
    </source>
</evidence>
<evidence type="ECO:0000256" key="1">
    <source>
        <dbReference type="ARBA" id="ARBA00023125"/>
    </source>
</evidence>
<dbReference type="Proteomes" id="UP001596135">
    <property type="component" value="Unassembled WGS sequence"/>
</dbReference>
<feature type="domain" description="HTH tetR-type" evidence="3">
    <location>
        <begin position="2"/>
        <end position="63"/>
    </location>
</feature>
<evidence type="ECO:0000313" key="4">
    <source>
        <dbReference type="EMBL" id="MFC6042942.1"/>
    </source>
</evidence>
<gene>
    <name evidence="4" type="ORF">ACFPYL_07645</name>
</gene>
<dbReference type="Pfam" id="PF17939">
    <property type="entry name" value="TetR_C_30"/>
    <property type="match status" value="1"/>
</dbReference>
<evidence type="ECO:0000256" key="2">
    <source>
        <dbReference type="PROSITE-ProRule" id="PRU00335"/>
    </source>
</evidence>
<dbReference type="InterPro" id="IPR009057">
    <property type="entry name" value="Homeodomain-like_sf"/>
</dbReference>
<dbReference type="SUPFAM" id="SSF46689">
    <property type="entry name" value="Homeodomain-like"/>
    <property type="match status" value="1"/>
</dbReference>
<accession>A0ABW1LI56</accession>
<name>A0ABW1LI56_9ACTN</name>
<reference evidence="5" key="1">
    <citation type="journal article" date="2019" name="Int. J. Syst. Evol. Microbiol.">
        <title>The Global Catalogue of Microorganisms (GCM) 10K type strain sequencing project: providing services to taxonomists for standard genome sequencing and annotation.</title>
        <authorList>
            <consortium name="The Broad Institute Genomics Platform"/>
            <consortium name="The Broad Institute Genome Sequencing Center for Infectious Disease"/>
            <person name="Wu L."/>
            <person name="Ma J."/>
        </authorList>
    </citation>
    <scope>NUCLEOTIDE SEQUENCE [LARGE SCALE GENOMIC DNA]</scope>
    <source>
        <strain evidence="5">CCUG 54522</strain>
    </source>
</reference>
<protein>
    <submittedName>
        <fullName evidence="4">TetR family transcriptional regulator</fullName>
    </submittedName>
</protein>
<dbReference type="RefSeq" id="WP_379152570.1">
    <property type="nucleotide sequence ID" value="NZ_JBHSRJ010000004.1"/>
</dbReference>
<comment type="caution">
    <text evidence="4">The sequence shown here is derived from an EMBL/GenBank/DDBJ whole genome shotgun (WGS) entry which is preliminary data.</text>
</comment>
<sequence>MGDTRTALVEAAARTFAEDGVQNASLVEVTRRAGQRNRGAVHYHFGSRDALLVAVLEQHTAFLATREGELLEIARSTPADDLAPVLEAIVRPAVELAETGPSGRDYLVIVGQLVEEYDRLDPTVRAALTATGGYDVYALLAERMPPLDETLHNERLALITGFILRTVADRARAQQTETPGRAQLPTERFVRNLVAMAVGMATAPPIDV</sequence>
<dbReference type="Gene3D" id="1.10.357.10">
    <property type="entry name" value="Tetracycline Repressor, domain 2"/>
    <property type="match status" value="1"/>
</dbReference>
<dbReference type="PROSITE" id="PS50977">
    <property type="entry name" value="HTH_TETR_2"/>
    <property type="match status" value="1"/>
</dbReference>
<organism evidence="4 5">
    <name type="scientific">Nocardioides hankookensis</name>
    <dbReference type="NCBI Taxonomy" id="443157"/>
    <lineage>
        <taxon>Bacteria</taxon>
        <taxon>Bacillati</taxon>
        <taxon>Actinomycetota</taxon>
        <taxon>Actinomycetes</taxon>
        <taxon>Propionibacteriales</taxon>
        <taxon>Nocardioidaceae</taxon>
        <taxon>Nocardioides</taxon>
    </lineage>
</organism>